<dbReference type="InterPro" id="IPR015972">
    <property type="entry name" value="Ribosomal_eL19_dom1"/>
</dbReference>
<organism evidence="5 6">
    <name type="scientific">Bigelowiella natans</name>
    <name type="common">Pedinomonas minutissima</name>
    <name type="synonym">Chlorarachnion sp. (strain CCMP621)</name>
    <dbReference type="NCBI Taxonomy" id="227086"/>
    <lineage>
        <taxon>Eukaryota</taxon>
        <taxon>Sar</taxon>
        <taxon>Rhizaria</taxon>
        <taxon>Cercozoa</taxon>
        <taxon>Chlorarachniophyceae</taxon>
        <taxon>Bigelowiella</taxon>
    </lineage>
</organism>
<dbReference type="GO" id="GO:0022625">
    <property type="term" value="C:cytosolic large ribosomal subunit"/>
    <property type="evidence" value="ECO:0007669"/>
    <property type="project" value="InterPro"/>
</dbReference>
<reference evidence="5 6" key="1">
    <citation type="journal article" date="2006" name="Proc. Natl. Acad. Sci. U.S.A.">
        <title>Complete nucleotide sequence of the chlorarachniophyte nucleomorph: nature's smallest nucleus.</title>
        <authorList>
            <person name="Gilson P.R."/>
            <person name="Su V."/>
            <person name="Slamovits C.H."/>
            <person name="Reith M.E."/>
            <person name="Keeling P.J."/>
            <person name="McFadden G.I."/>
        </authorList>
    </citation>
    <scope>NUCLEOTIDE SEQUENCE [LARGE SCALE GENOMIC DNA]</scope>
    <source>
        <strain evidence="6">CCMP621</strain>
    </source>
</reference>
<gene>
    <name evidence="5" type="primary">rpl19</name>
</gene>
<evidence type="ECO:0000259" key="4">
    <source>
        <dbReference type="SMART" id="SM01416"/>
    </source>
</evidence>
<dbReference type="GeneID" id="5788490"/>
<protein>
    <submittedName>
        <fullName evidence="5">Ribosomal protein L19</fullName>
    </submittedName>
</protein>
<comment type="similarity">
    <text evidence="1">Belongs to the eukaryotic ribosomal protein eL19 family.</text>
</comment>
<dbReference type="EMBL" id="DQ158858">
    <property type="protein sequence ID" value="ABA27415.1"/>
    <property type="molecule type" value="Genomic_DNA"/>
</dbReference>
<dbReference type="Proteomes" id="UP000243425">
    <property type="component" value="Nucleomorph 3"/>
</dbReference>
<dbReference type="InterPro" id="IPR057259">
    <property type="entry name" value="Ribosomal_L19e"/>
</dbReference>
<dbReference type="InterPro" id="IPR000196">
    <property type="entry name" value="Ribosomal_eL19_dom"/>
</dbReference>
<keyword evidence="3" id="KW-0687">Ribonucleoprotein</keyword>
<dbReference type="Pfam" id="PF01280">
    <property type="entry name" value="Ribosomal_L19e"/>
    <property type="match status" value="1"/>
</dbReference>
<keyword evidence="2 5" id="KW-0689">Ribosomal protein</keyword>
<dbReference type="Gene3D" id="1.10.1200.240">
    <property type="match status" value="1"/>
</dbReference>
<dbReference type="SUPFAM" id="SSF48140">
    <property type="entry name" value="Ribosomal protein L19 (L19e)"/>
    <property type="match status" value="1"/>
</dbReference>
<dbReference type="PANTHER" id="PTHR10722">
    <property type="entry name" value="60S RIBOSOMAL PROTEIN L19"/>
    <property type="match status" value="1"/>
</dbReference>
<geneLocation type="nucleomorph" evidence="5"/>
<dbReference type="InterPro" id="IPR039547">
    <property type="entry name" value="Ribosomal_eL19"/>
</dbReference>
<dbReference type="InterPro" id="IPR057260">
    <property type="entry name" value="Ribosomal_L19e_C"/>
</dbReference>
<name>Q3LVV0_BIGNA</name>
<evidence type="ECO:0000313" key="5">
    <source>
        <dbReference type="EMBL" id="ABA27415.1"/>
    </source>
</evidence>
<evidence type="ECO:0000256" key="2">
    <source>
        <dbReference type="ARBA" id="ARBA00022980"/>
    </source>
</evidence>
<accession>Q3LVV0</accession>
<dbReference type="Pfam" id="PF25476">
    <property type="entry name" value="Ribosomal_L19e_C"/>
    <property type="match status" value="1"/>
</dbReference>
<evidence type="ECO:0000313" key="6">
    <source>
        <dbReference type="Proteomes" id="UP000243425"/>
    </source>
</evidence>
<dbReference type="SMART" id="SM01416">
    <property type="entry name" value="Ribosomal_L19e"/>
    <property type="match status" value="1"/>
</dbReference>
<dbReference type="InterPro" id="IPR035970">
    <property type="entry name" value="60S_ribosomal_eL19_sf"/>
</dbReference>
<dbReference type="AlphaFoldDB" id="Q3LVV0"/>
<dbReference type="Gene3D" id="1.10.1650.10">
    <property type="match status" value="1"/>
</dbReference>
<sequence length="150" mass="17996">MTIKKLKNTASKLLKCGSNKIKINPIYYSFLKSENNRKKIIDLFKKRIIIKKTIKGVSSYRKKLRKAKKQSGLKRGIGRRKGTKNARKKYKILWIHKIRNQRKLLKMFRNKKQFLNYKILLNKVFFFSKIKGNFFSSTKHLLEHMKLSYN</sequence>
<dbReference type="GO" id="GO:0003735">
    <property type="term" value="F:structural constituent of ribosome"/>
    <property type="evidence" value="ECO:0007669"/>
    <property type="project" value="InterPro"/>
</dbReference>
<dbReference type="RefSeq" id="XP_001713027.1">
    <property type="nucleotide sequence ID" value="XM_001712975.1"/>
</dbReference>
<proteinExistence type="inferred from homology"/>
<feature type="domain" description="Large ribosomal subunit protein eL19" evidence="4">
    <location>
        <begin position="5"/>
        <end position="149"/>
    </location>
</feature>
<evidence type="ECO:0000256" key="3">
    <source>
        <dbReference type="ARBA" id="ARBA00023274"/>
    </source>
</evidence>
<dbReference type="GO" id="GO:0003723">
    <property type="term" value="F:RNA binding"/>
    <property type="evidence" value="ECO:0007669"/>
    <property type="project" value="InterPro"/>
</dbReference>
<keyword evidence="5" id="KW-0542">Nucleomorph</keyword>
<evidence type="ECO:0000256" key="1">
    <source>
        <dbReference type="ARBA" id="ARBA00011082"/>
    </source>
</evidence>
<dbReference type="GO" id="GO:0006412">
    <property type="term" value="P:translation"/>
    <property type="evidence" value="ECO:0007669"/>
    <property type="project" value="InterPro"/>
</dbReference>